<organism evidence="8 9">
    <name type="scientific">Priapulus caudatus</name>
    <name type="common">Priapulid worm</name>
    <dbReference type="NCBI Taxonomy" id="37621"/>
    <lineage>
        <taxon>Eukaryota</taxon>
        <taxon>Metazoa</taxon>
        <taxon>Ecdysozoa</taxon>
        <taxon>Scalidophora</taxon>
        <taxon>Priapulida</taxon>
        <taxon>Priapulimorpha</taxon>
        <taxon>Priapulimorphida</taxon>
        <taxon>Priapulidae</taxon>
        <taxon>Priapulus</taxon>
    </lineage>
</organism>
<feature type="compositionally biased region" description="Basic and acidic residues" evidence="6">
    <location>
        <begin position="794"/>
        <end position="808"/>
    </location>
</feature>
<evidence type="ECO:0000313" key="8">
    <source>
        <dbReference type="Proteomes" id="UP000695022"/>
    </source>
</evidence>
<evidence type="ECO:0000256" key="6">
    <source>
        <dbReference type="SAM" id="MobiDB-lite"/>
    </source>
</evidence>
<keyword evidence="4 5" id="KW-0804">Transcription</keyword>
<feature type="domain" description="E2F/DP family winged-helix DNA-binding" evidence="7">
    <location>
        <begin position="1"/>
        <end position="73"/>
    </location>
</feature>
<feature type="region of interest" description="Disordered" evidence="6">
    <location>
        <begin position="791"/>
        <end position="833"/>
    </location>
</feature>
<evidence type="ECO:0000256" key="1">
    <source>
        <dbReference type="ARBA" id="ARBA00010940"/>
    </source>
</evidence>
<evidence type="ECO:0000256" key="3">
    <source>
        <dbReference type="ARBA" id="ARBA00023125"/>
    </source>
</evidence>
<dbReference type="Proteomes" id="UP000695022">
    <property type="component" value="Unplaced"/>
</dbReference>
<feature type="compositionally biased region" description="Basic and acidic residues" evidence="6">
    <location>
        <begin position="763"/>
        <end position="772"/>
    </location>
</feature>
<dbReference type="GeneID" id="106817288"/>
<feature type="region of interest" description="Disordered" evidence="6">
    <location>
        <begin position="1010"/>
        <end position="1040"/>
    </location>
</feature>
<comment type="similarity">
    <text evidence="1 5">Belongs to the E2F/DP family.</text>
</comment>
<dbReference type="Pfam" id="PF02319">
    <property type="entry name" value="WHD_E2F_TDP"/>
    <property type="match status" value="1"/>
</dbReference>
<dbReference type="InterPro" id="IPR003316">
    <property type="entry name" value="E2F_WHTH_DNA-bd_dom"/>
</dbReference>
<feature type="compositionally biased region" description="Basic and acidic residues" evidence="6">
    <location>
        <begin position="1011"/>
        <end position="1024"/>
    </location>
</feature>
<dbReference type="PANTHER" id="PTHR12081:SF7">
    <property type="entry name" value="TRANSCRIPTION FACTOR EFL-3"/>
    <property type="match status" value="1"/>
</dbReference>
<dbReference type="PANTHER" id="PTHR12081">
    <property type="entry name" value="TRANSCRIPTION FACTOR E2F"/>
    <property type="match status" value="1"/>
</dbReference>
<feature type="region of interest" description="Disordered" evidence="6">
    <location>
        <begin position="1083"/>
        <end position="1116"/>
    </location>
</feature>
<evidence type="ECO:0000256" key="4">
    <source>
        <dbReference type="ARBA" id="ARBA00023163"/>
    </source>
</evidence>
<name>A0ABM1EZ15_PRICU</name>
<dbReference type="InterPro" id="IPR036388">
    <property type="entry name" value="WH-like_DNA-bd_sf"/>
</dbReference>
<dbReference type="SUPFAM" id="SSF46785">
    <property type="entry name" value="Winged helix' DNA-binding domain"/>
    <property type="match status" value="1"/>
</dbReference>
<comment type="subcellular location">
    <subcellularLocation>
        <location evidence="5">Nucleus</location>
    </subcellularLocation>
</comment>
<feature type="region of interest" description="Disordered" evidence="6">
    <location>
        <begin position="755"/>
        <end position="776"/>
    </location>
</feature>
<evidence type="ECO:0000256" key="2">
    <source>
        <dbReference type="ARBA" id="ARBA00023015"/>
    </source>
</evidence>
<dbReference type="InterPro" id="IPR015633">
    <property type="entry name" value="E2F"/>
</dbReference>
<sequence>MLFLVSESKAINLDTAAKILMGELITEKIDFSKYKTKVRRLYDIANILTSLDLIEKVQVSNGNGRKPGFKYVGPDPQGSPAAEVASVRDTMNRPSTRHSMLASVPHCNATSFTYTMQSSLAAARCSADQENVEPAVKKRRFSTIKMENLSSGAVGVNTVTNHTVPLSRHSSLKEICLVAEKEREKLQVSAGHGTQSAPSSPRSFTHSRTLVKGCLESGRVTADRGTIVVGARTTKNPIEILPSKLHTKKPSATSVCDLAAKQLRVASSGQKLTSSSSQPIYVLQTRPVAALQSLAVVVDGKSAAGMRCDTQHCIVLTNGARAGTLRPVVAGGNASAQRSTLGSDKGGAGDSYLIVQPVTQTYGGKVSAKTTLRNGAASTAVVRARSQTTSLECGSTRLQGRTDAAIGASQQLQQGKPVRASLLLCSNQTRTPGTSGGDSTVPASVQLQNLVLKQQMAGAPRHSDTAQPSRTTGGGAVKLSSSSPSIAQAAPGADVKSEVSPALRVLSSLGSILLTELRQSEGVNIVTAVSTAAYKTKVKSEQSQSCSSSLRCESHTSVSCRASSYTGTPDVSQQTLAGQNWKGTPGLTSLPVPPGFTPAPVTSASTGSPQPVPVSVTILGPGPVPVSEPVPIPGPGSVPVSVPIPGPGPVPVSVHVPASVPIPGPGSVPVSVPVPIPGPGPVPVSVPVPIPGPVPVSLAGQISKHVQVSGPVPVNGVMQLDKDTNQVIIMLGDQGITYELQGLKGVKRVGVAGKNGASETVTDEQHAEENTSKKLGKVSRQLDLDQQLVNATSGKDEYSSSSPVREEASVAASQQQQQQQQQQQHPPGGGGIIIDHRINTDTIIAEITDYMEEAEETERLEKMARDEAIDFDCWSMAAASAAEQLTDMVDGTVGCSLPKDAYHSAVAATAPPVHGTWDGANIRKVEGILSCLSSEFRDGNSAHKRASDDFSVEEAAAALPDQRRSEMQEELEELLSDISGSSTSHHMMDYDVDESIFVDSLSEELTPVKLHSSDRSPARKDGRAGRVTWHPGHEESPLYPTTPHTARAMHMAQVHRDADLEMTQGTPMKSGRFGKPFHACNAAQQAPSGGQKTMRRLESYVQPTTQGMSHVSKEQR</sequence>
<keyword evidence="8" id="KW-1185">Reference proteome</keyword>
<feature type="region of interest" description="Disordered" evidence="6">
    <location>
        <begin position="456"/>
        <end position="493"/>
    </location>
</feature>
<proteinExistence type="inferred from homology"/>
<keyword evidence="2 5" id="KW-0805">Transcription regulation</keyword>
<keyword evidence="3 5" id="KW-0238">DNA-binding</keyword>
<keyword evidence="5" id="KW-0539">Nucleus</keyword>
<dbReference type="SMART" id="SM01372">
    <property type="entry name" value="E2F_TDP"/>
    <property type="match status" value="1"/>
</dbReference>
<protein>
    <submittedName>
        <fullName evidence="9">Uncharacterized protein LOC106817288</fullName>
    </submittedName>
</protein>
<evidence type="ECO:0000313" key="9">
    <source>
        <dbReference type="RefSeq" id="XP_014677436.1"/>
    </source>
</evidence>
<dbReference type="InterPro" id="IPR036390">
    <property type="entry name" value="WH_DNA-bd_sf"/>
</dbReference>
<reference evidence="9" key="1">
    <citation type="submission" date="2025-08" db="UniProtKB">
        <authorList>
            <consortium name="RefSeq"/>
        </authorList>
    </citation>
    <scope>IDENTIFICATION</scope>
</reference>
<feature type="compositionally biased region" description="Low complexity" evidence="6">
    <location>
        <begin position="814"/>
        <end position="824"/>
    </location>
</feature>
<evidence type="ECO:0000259" key="7">
    <source>
        <dbReference type="SMART" id="SM01372"/>
    </source>
</evidence>
<dbReference type="RefSeq" id="XP_014677436.1">
    <property type="nucleotide sequence ID" value="XM_014821950.1"/>
</dbReference>
<gene>
    <name evidence="9" type="primary">LOC106817288</name>
</gene>
<dbReference type="Gene3D" id="1.10.10.10">
    <property type="entry name" value="Winged helix-like DNA-binding domain superfamily/Winged helix DNA-binding domain"/>
    <property type="match status" value="1"/>
</dbReference>
<accession>A0ABM1EZ15</accession>
<evidence type="ECO:0000256" key="5">
    <source>
        <dbReference type="RuleBase" id="RU003796"/>
    </source>
</evidence>